<dbReference type="Proteomes" id="UP001630127">
    <property type="component" value="Unassembled WGS sequence"/>
</dbReference>
<feature type="domain" description="Putative plant transposon protein" evidence="1">
    <location>
        <begin position="4"/>
        <end position="83"/>
    </location>
</feature>
<evidence type="ECO:0000313" key="3">
    <source>
        <dbReference type="Proteomes" id="UP001630127"/>
    </source>
</evidence>
<accession>A0ABD2ZWE0</accession>
<dbReference type="AlphaFoldDB" id="A0ABD2ZWE0"/>
<proteinExistence type="predicted"/>
<evidence type="ECO:0000259" key="1">
    <source>
        <dbReference type="Pfam" id="PF20167"/>
    </source>
</evidence>
<organism evidence="2 3">
    <name type="scientific">Cinchona calisaya</name>
    <dbReference type="NCBI Taxonomy" id="153742"/>
    <lineage>
        <taxon>Eukaryota</taxon>
        <taxon>Viridiplantae</taxon>
        <taxon>Streptophyta</taxon>
        <taxon>Embryophyta</taxon>
        <taxon>Tracheophyta</taxon>
        <taxon>Spermatophyta</taxon>
        <taxon>Magnoliopsida</taxon>
        <taxon>eudicotyledons</taxon>
        <taxon>Gunneridae</taxon>
        <taxon>Pentapetalae</taxon>
        <taxon>asterids</taxon>
        <taxon>lamiids</taxon>
        <taxon>Gentianales</taxon>
        <taxon>Rubiaceae</taxon>
        <taxon>Cinchonoideae</taxon>
        <taxon>Cinchoneae</taxon>
        <taxon>Cinchona</taxon>
    </lineage>
</organism>
<dbReference type="InterPro" id="IPR046796">
    <property type="entry name" value="Transposase_32_dom"/>
</dbReference>
<protein>
    <recommendedName>
        <fullName evidence="1">Putative plant transposon protein domain-containing protein</fullName>
    </recommendedName>
</protein>
<dbReference type="Pfam" id="PF20167">
    <property type="entry name" value="Transposase_32"/>
    <property type="match status" value="1"/>
</dbReference>
<dbReference type="EMBL" id="JBJUIK010000007">
    <property type="protein sequence ID" value="KAL3522802.1"/>
    <property type="molecule type" value="Genomic_DNA"/>
</dbReference>
<evidence type="ECO:0000313" key="2">
    <source>
        <dbReference type="EMBL" id="KAL3522802.1"/>
    </source>
</evidence>
<comment type="caution">
    <text evidence="2">The sequence shown here is derived from an EMBL/GenBank/DDBJ whole genome shotgun (WGS) entry which is preliminary data.</text>
</comment>
<keyword evidence="3" id="KW-1185">Reference proteome</keyword>
<reference evidence="2 3" key="1">
    <citation type="submission" date="2024-11" db="EMBL/GenBank/DDBJ databases">
        <title>A near-complete genome assembly of Cinchona calisaya.</title>
        <authorList>
            <person name="Lian D.C."/>
            <person name="Zhao X.W."/>
            <person name="Wei L."/>
        </authorList>
    </citation>
    <scope>NUCLEOTIDE SEQUENCE [LARGE SCALE GENOMIC DNA]</scope>
    <source>
        <tissue evidence="2">Nenye</tissue>
    </source>
</reference>
<gene>
    <name evidence="2" type="ORF">ACH5RR_015636</name>
</gene>
<sequence>MDMNVIKAAICDVKVNWIRNATNDAELRFAHHRLSLVAKMWFYFISYQIRESNSLNFVQRDKALVVYTIMTGMPVNIGNLIRQRDFWIVEGPGDLCFVHPI</sequence>
<name>A0ABD2ZWE0_9GENT</name>